<evidence type="ECO:0000313" key="1">
    <source>
        <dbReference type="EMBL" id="RAH43555.1"/>
    </source>
</evidence>
<dbReference type="EMBL" id="KZ825361">
    <property type="protein sequence ID" value="RAH43555.1"/>
    <property type="molecule type" value="Genomic_DNA"/>
</dbReference>
<name>A0ACD1G2T0_9EURO</name>
<keyword evidence="2" id="KW-1185">Reference proteome</keyword>
<accession>A0ACD1G2T0</accession>
<dbReference type="Proteomes" id="UP000249057">
    <property type="component" value="Unassembled WGS sequence"/>
</dbReference>
<gene>
    <name evidence="1" type="ORF">BO95DRAFT_418232</name>
</gene>
<evidence type="ECO:0000313" key="2">
    <source>
        <dbReference type="Proteomes" id="UP000249057"/>
    </source>
</evidence>
<reference evidence="1" key="1">
    <citation type="submission" date="2018-02" db="EMBL/GenBank/DDBJ databases">
        <title>The genomes of Aspergillus section Nigri reveals drivers in fungal speciation.</title>
        <authorList>
            <consortium name="DOE Joint Genome Institute"/>
            <person name="Vesth T.C."/>
            <person name="Nybo J."/>
            <person name="Theobald S."/>
            <person name="Brandl J."/>
            <person name="Frisvad J.C."/>
            <person name="Nielsen K.F."/>
            <person name="Lyhne E.K."/>
            <person name="Kogle M.E."/>
            <person name="Kuo A."/>
            <person name="Riley R."/>
            <person name="Clum A."/>
            <person name="Nolan M."/>
            <person name="Lipzen A."/>
            <person name="Salamov A."/>
            <person name="Henrissat B."/>
            <person name="Wiebenga A."/>
            <person name="De vries R.P."/>
            <person name="Grigoriev I.V."/>
            <person name="Mortensen U.H."/>
            <person name="Andersen M.R."/>
            <person name="Baker S.E."/>
        </authorList>
    </citation>
    <scope>NUCLEOTIDE SEQUENCE</scope>
    <source>
        <strain evidence="1">CBS 621.78</strain>
    </source>
</reference>
<proteinExistence type="predicted"/>
<organism evidence="1 2">
    <name type="scientific">Aspergillus brunneoviolaceus CBS 621.78</name>
    <dbReference type="NCBI Taxonomy" id="1450534"/>
    <lineage>
        <taxon>Eukaryota</taxon>
        <taxon>Fungi</taxon>
        <taxon>Dikarya</taxon>
        <taxon>Ascomycota</taxon>
        <taxon>Pezizomycotina</taxon>
        <taxon>Eurotiomycetes</taxon>
        <taxon>Eurotiomycetidae</taxon>
        <taxon>Eurotiales</taxon>
        <taxon>Aspergillaceae</taxon>
        <taxon>Aspergillus</taxon>
        <taxon>Aspergillus subgen. Circumdati</taxon>
    </lineage>
</organism>
<sequence length="268" mass="28695">MSRISIVATMLTSKPTIILVQGSFQTPLVYEQLRTGLHNAGYPVVHPRLPSICTDMNDSEFLSCTLKDDVDAVTTALKHLVEEEKKSVVVVMHSYGGIVGTEAIPKHLTHAARRARGHQGGVLHLFYFAAFILPEGKSVLEAFGESPINDVQPDGRSRLKNGAQTVYGDLPTAEAALWESRLVPQSYAVQTTCTTRAAYEYLPSTYLVCEGDQAVPPSFQEGFAGLARAEVDRCTAGHSPMLSQPAMLVGKIAAVVDQAGAAAAGLSL</sequence>
<protein>
    <submittedName>
        <fullName evidence="1">Alpha/beta-hydrolase</fullName>
    </submittedName>
</protein>